<dbReference type="AlphaFoldDB" id="A0A0R3MQ10"/>
<dbReference type="OrthoDB" id="8128823at2"/>
<accession>A0A0R3MQ10</accession>
<dbReference type="EMBL" id="LLYA01000167">
    <property type="protein sequence ID" value="KRR22185.1"/>
    <property type="molecule type" value="Genomic_DNA"/>
</dbReference>
<evidence type="ECO:0000313" key="2">
    <source>
        <dbReference type="Proteomes" id="UP000052023"/>
    </source>
</evidence>
<reference evidence="1 2" key="1">
    <citation type="submission" date="2014-03" db="EMBL/GenBank/DDBJ databases">
        <title>Bradyrhizobium valentinum sp. nov., isolated from effective nodules of Lupinus mariae-josephae, a lupine endemic of basic-lime soils in Eastern Spain.</title>
        <authorList>
            <person name="Duran D."/>
            <person name="Rey L."/>
            <person name="Navarro A."/>
            <person name="Busquets A."/>
            <person name="Imperial J."/>
            <person name="Ruiz-Argueso T."/>
        </authorList>
    </citation>
    <scope>NUCLEOTIDE SEQUENCE [LARGE SCALE GENOMIC DNA]</scope>
    <source>
        <strain evidence="1 2">Ro19</strain>
    </source>
</reference>
<organism evidence="1 2">
    <name type="scientific">Bradyrhizobium retamae</name>
    <dbReference type="NCBI Taxonomy" id="1300035"/>
    <lineage>
        <taxon>Bacteria</taxon>
        <taxon>Pseudomonadati</taxon>
        <taxon>Pseudomonadota</taxon>
        <taxon>Alphaproteobacteria</taxon>
        <taxon>Hyphomicrobiales</taxon>
        <taxon>Nitrobacteraceae</taxon>
        <taxon>Bradyrhizobium</taxon>
    </lineage>
</organism>
<comment type="caution">
    <text evidence="1">The sequence shown here is derived from an EMBL/GenBank/DDBJ whole genome shotgun (WGS) entry which is preliminary data.</text>
</comment>
<name>A0A0R3MQ10_9BRAD</name>
<gene>
    <name evidence="1" type="ORF">CQ13_30105</name>
</gene>
<keyword evidence="2" id="KW-1185">Reference proteome</keyword>
<proteinExistence type="predicted"/>
<sequence>MPTRRRIKHEKTFEERLAGEAKRFREAAREAQPGMARELLLRRARQMEAASRLNEWLRSPGMRAPE</sequence>
<evidence type="ECO:0000313" key="1">
    <source>
        <dbReference type="EMBL" id="KRR22185.1"/>
    </source>
</evidence>
<dbReference type="Proteomes" id="UP000052023">
    <property type="component" value="Unassembled WGS sequence"/>
</dbReference>
<dbReference type="RefSeq" id="WP_057845422.1">
    <property type="nucleotide sequence ID" value="NZ_LLYA01000167.1"/>
</dbReference>
<protein>
    <submittedName>
        <fullName evidence="1">Uncharacterized protein</fullName>
    </submittedName>
</protein>